<dbReference type="InterPro" id="IPR027417">
    <property type="entry name" value="P-loop_NTPase"/>
</dbReference>
<dbReference type="RefSeq" id="WP_164352375.1">
    <property type="nucleotide sequence ID" value="NZ_JAABNT010000002.1"/>
</dbReference>
<evidence type="ECO:0000256" key="1">
    <source>
        <dbReference type="SAM" id="MobiDB-lite"/>
    </source>
</evidence>
<dbReference type="AlphaFoldDB" id="A0A6P0C8J8"/>
<evidence type="ECO:0000259" key="2">
    <source>
        <dbReference type="Pfam" id="PF12705"/>
    </source>
</evidence>
<name>A0A6P0C8J8_9RHOB</name>
<comment type="caution">
    <text evidence="3">The sequence shown here is derived from an EMBL/GenBank/DDBJ whole genome shotgun (WGS) entry which is preliminary data.</text>
</comment>
<proteinExistence type="predicted"/>
<feature type="compositionally biased region" description="Pro residues" evidence="1">
    <location>
        <begin position="700"/>
        <end position="711"/>
    </location>
</feature>
<keyword evidence="4" id="KW-1185">Reference proteome</keyword>
<dbReference type="Pfam" id="PF12705">
    <property type="entry name" value="PDDEXK_1"/>
    <property type="match status" value="1"/>
</dbReference>
<evidence type="ECO:0000313" key="3">
    <source>
        <dbReference type="EMBL" id="NEK21525.1"/>
    </source>
</evidence>
<protein>
    <submittedName>
        <fullName evidence="3">Double-strand break repair protein AddB</fullName>
    </submittedName>
</protein>
<dbReference type="InterPro" id="IPR011604">
    <property type="entry name" value="PDDEXK-like_dom_sf"/>
</dbReference>
<dbReference type="SUPFAM" id="SSF52980">
    <property type="entry name" value="Restriction endonuclease-like"/>
    <property type="match status" value="1"/>
</dbReference>
<gene>
    <name evidence="3" type="primary">addB</name>
    <name evidence="3" type="ORF">GV827_03800</name>
</gene>
<sequence>MFEPSDIPRLFGVAPGVDFPAALIAGLRTRLDGQPPQAMAQVDLIVNTRRMARRLREIFDAGPPGFLPRVRLLTEVDTLVPGITLPPATPSLQRRLELIQLISCLLDADPKIAPRASLYALSDSLAGLIDEMQGEGVSAQQIADLDVSDQSGHWERAKQFLEIAHTYLDRMSSQPDTEARQRQMVQRIAANWENEPPEHPVIVAGSTGSRGTTSLLMQAVARLPQGALVLPGFDFDMPRHLWGMLESEQPPEDHPQYRFFHMMKALDVTRPQVTDWAEISPPSPARNALVSLSLRPAPVTDTWLSEGPKLVDLDLATEALTLVEAPTPRIEALSIAMRLRKAVEEGKTAALITPDRMLTRQVTSALDRWNILPDDSAGTPLQLSPPGRFLRHVANLFVRKLDAEALLTLLKHPLTHSGDGRNNHQLNTQRLEMQIRKDGLPYPNAEGLTRIGAKVAAGIEDPEGFLSWIAWVAETFGTSHTSPARDLSDWVETHLGLAEQIAAGEPRDPQHELWKLKAGQKAHEVMENLRTHAAHGGVMTASDYADLAGSLLGTEEVRDRNAPHPHVMIWGTLEARVQGAELVILGGLNDRTWPEAPPPDPWLNRQMRLKAGLLLPERRIGLSAHDYQQAIAAPEVMLTRAIRSDEAETVPSRWLNRLENLLNGLPDQKGADAMRQMRKRGAYWISQTEALEAFTRTDPAPRPSPRPPVPARPHTLSVTEINRLIRDPYAIYAKHTLQLRPVNPLVQSPDAPVRGIVLHRVMELFIKSVRGDPTLLSKAHLLNVTDEVLAEEAPWPAARLMWRARIERVADWFITQEQTRQAYSSPVLFEKAAKGTIEFKDLGFTLNGYADRIDRTEDGDALIYDYKTGTPPSKKEQQFFDKQLLLEAAMIEEGGFKELGPTPVAHAAFIGLGSTPVEVAAPLDEEPPAAVLAGLRKLIESYLSQDQGFTSRRIVKTEDAAGDYDQLARFGEWDGTTPATPEDLT</sequence>
<dbReference type="InterPro" id="IPR011335">
    <property type="entry name" value="Restrct_endonuc-II-like"/>
</dbReference>
<dbReference type="InterPro" id="IPR014153">
    <property type="entry name" value="Ds_break_AddB"/>
</dbReference>
<dbReference type="SUPFAM" id="SSF52540">
    <property type="entry name" value="P-loop containing nucleoside triphosphate hydrolases"/>
    <property type="match status" value="1"/>
</dbReference>
<dbReference type="Proteomes" id="UP000468591">
    <property type="component" value="Unassembled WGS sequence"/>
</dbReference>
<accession>A0A6P0C8J8</accession>
<reference evidence="3 4" key="1">
    <citation type="submission" date="2020-01" db="EMBL/GenBank/DDBJ databases">
        <title>Sulfitobacter sediminilitoris sp. nov., isolated from a tidal flat.</title>
        <authorList>
            <person name="Park S."/>
            <person name="Yoon J.-H."/>
        </authorList>
    </citation>
    <scope>NUCLEOTIDE SEQUENCE [LARGE SCALE GENOMIC DNA]</scope>
    <source>
        <strain evidence="3 4">JBTF-M27</strain>
    </source>
</reference>
<dbReference type="EMBL" id="JAABNT010000002">
    <property type="protein sequence ID" value="NEK21525.1"/>
    <property type="molecule type" value="Genomic_DNA"/>
</dbReference>
<feature type="region of interest" description="Disordered" evidence="1">
    <location>
        <begin position="695"/>
        <end position="714"/>
    </location>
</feature>
<organism evidence="3 4">
    <name type="scientific">Sulfitobacter sediminilitoris</name>
    <dbReference type="NCBI Taxonomy" id="2698830"/>
    <lineage>
        <taxon>Bacteria</taxon>
        <taxon>Pseudomonadati</taxon>
        <taxon>Pseudomonadota</taxon>
        <taxon>Alphaproteobacteria</taxon>
        <taxon>Rhodobacterales</taxon>
        <taxon>Roseobacteraceae</taxon>
        <taxon>Sulfitobacter</taxon>
    </lineage>
</organism>
<dbReference type="InterPro" id="IPR038726">
    <property type="entry name" value="PDDEXK_AddAB-type"/>
</dbReference>
<dbReference type="Gene3D" id="3.90.320.10">
    <property type="match status" value="1"/>
</dbReference>
<evidence type="ECO:0000313" key="4">
    <source>
        <dbReference type="Proteomes" id="UP000468591"/>
    </source>
</evidence>
<feature type="domain" description="PD-(D/E)XK endonuclease-like" evidence="2">
    <location>
        <begin position="715"/>
        <end position="943"/>
    </location>
</feature>
<dbReference type="NCBIfam" id="TIGR02786">
    <property type="entry name" value="addB_alphas"/>
    <property type="match status" value="1"/>
</dbReference>